<dbReference type="Pfam" id="PF13408">
    <property type="entry name" value="Zn_ribbon_recom"/>
    <property type="match status" value="1"/>
</dbReference>
<evidence type="ECO:0000313" key="3">
    <source>
        <dbReference type="Proteomes" id="UP000193200"/>
    </source>
</evidence>
<dbReference type="Proteomes" id="UP000193200">
    <property type="component" value="Unassembled WGS sequence"/>
</dbReference>
<proteinExistence type="predicted"/>
<dbReference type="InParanoid" id="A0A1Y5TM35"/>
<protein>
    <recommendedName>
        <fullName evidence="1">Recombinase zinc beta ribbon domain-containing protein</fullName>
    </recommendedName>
</protein>
<name>A0A1Y5TM35_9PROT</name>
<keyword evidence="3" id="KW-1185">Reference proteome</keyword>
<feature type="domain" description="Recombinase zinc beta ribbon" evidence="1">
    <location>
        <begin position="25"/>
        <end position="77"/>
    </location>
</feature>
<reference evidence="2 3" key="1">
    <citation type="submission" date="2017-03" db="EMBL/GenBank/DDBJ databases">
        <authorList>
            <person name="Afonso C.L."/>
            <person name="Miller P.J."/>
            <person name="Scott M.A."/>
            <person name="Spackman E."/>
            <person name="Goraichik I."/>
            <person name="Dimitrov K.M."/>
            <person name="Suarez D.L."/>
            <person name="Swayne D.E."/>
        </authorList>
    </citation>
    <scope>NUCLEOTIDE SEQUENCE [LARGE SCALE GENOMIC DNA]</scope>
    <source>
        <strain evidence="2 3">CECT 7691</strain>
    </source>
</reference>
<accession>A0A1Y5TM35</accession>
<gene>
    <name evidence="2" type="ORF">OCH7691_03121</name>
</gene>
<dbReference type="OrthoDB" id="7277848at2"/>
<dbReference type="AlphaFoldDB" id="A0A1Y5TM35"/>
<sequence>MIPAGSRQNQRATARSICQHRPRHLLSGLLQCGACGATYTIVGKARYGCAGHRNRGTCDNDRTIARQALEARVLEGLKSALFTPDLVRTFVAEFQSEWNRLQAEADADWTASGRTLEQTKAKIDAVMSVTCSPESPRL</sequence>
<dbReference type="EMBL" id="FWFR01000002">
    <property type="protein sequence ID" value="SLN67182.1"/>
    <property type="molecule type" value="Genomic_DNA"/>
</dbReference>
<dbReference type="RefSeq" id="WP_085884423.1">
    <property type="nucleotide sequence ID" value="NZ_FWFR01000002.1"/>
</dbReference>
<evidence type="ECO:0000313" key="2">
    <source>
        <dbReference type="EMBL" id="SLN67182.1"/>
    </source>
</evidence>
<evidence type="ECO:0000259" key="1">
    <source>
        <dbReference type="Pfam" id="PF13408"/>
    </source>
</evidence>
<organism evidence="2 3">
    <name type="scientific">Oceanibacterium hippocampi</name>
    <dbReference type="NCBI Taxonomy" id="745714"/>
    <lineage>
        <taxon>Bacteria</taxon>
        <taxon>Pseudomonadati</taxon>
        <taxon>Pseudomonadota</taxon>
        <taxon>Alphaproteobacteria</taxon>
        <taxon>Sneathiellales</taxon>
        <taxon>Sneathiellaceae</taxon>
        <taxon>Oceanibacterium</taxon>
    </lineage>
</organism>
<dbReference type="InterPro" id="IPR025827">
    <property type="entry name" value="Zn_ribbon_recom_dom"/>
</dbReference>